<protein>
    <submittedName>
        <fullName evidence="2">Uncharacterized protein</fullName>
    </submittedName>
</protein>
<organism evidence="2 3">
    <name type="scientific">Armatimonas rosea</name>
    <dbReference type="NCBI Taxonomy" id="685828"/>
    <lineage>
        <taxon>Bacteria</taxon>
        <taxon>Bacillati</taxon>
        <taxon>Armatimonadota</taxon>
        <taxon>Armatimonadia</taxon>
        <taxon>Armatimonadales</taxon>
        <taxon>Armatimonadaceae</taxon>
        <taxon>Armatimonas</taxon>
    </lineage>
</organism>
<dbReference type="AlphaFoldDB" id="A0A7W9ST69"/>
<proteinExistence type="predicted"/>
<evidence type="ECO:0000256" key="1">
    <source>
        <dbReference type="SAM" id="Phobius"/>
    </source>
</evidence>
<feature type="transmembrane region" description="Helical" evidence="1">
    <location>
        <begin position="42"/>
        <end position="59"/>
    </location>
</feature>
<accession>A0A7W9ST69</accession>
<comment type="caution">
    <text evidence="2">The sequence shown here is derived from an EMBL/GenBank/DDBJ whole genome shotgun (WGS) entry which is preliminary data.</text>
</comment>
<keyword evidence="3" id="KW-1185">Reference proteome</keyword>
<dbReference type="RefSeq" id="WP_184198770.1">
    <property type="nucleotide sequence ID" value="NZ_JACHGW010000003.1"/>
</dbReference>
<name>A0A7W9ST69_ARMRO</name>
<feature type="transmembrane region" description="Helical" evidence="1">
    <location>
        <begin position="94"/>
        <end position="112"/>
    </location>
</feature>
<gene>
    <name evidence="2" type="ORF">HNQ39_003378</name>
</gene>
<evidence type="ECO:0000313" key="3">
    <source>
        <dbReference type="Proteomes" id="UP000520814"/>
    </source>
</evidence>
<reference evidence="2 3" key="1">
    <citation type="submission" date="2020-08" db="EMBL/GenBank/DDBJ databases">
        <title>Genomic Encyclopedia of Type Strains, Phase IV (KMG-IV): sequencing the most valuable type-strain genomes for metagenomic binning, comparative biology and taxonomic classification.</title>
        <authorList>
            <person name="Goeker M."/>
        </authorList>
    </citation>
    <scope>NUCLEOTIDE SEQUENCE [LARGE SCALE GENOMIC DNA]</scope>
    <source>
        <strain evidence="2 3">DSM 23562</strain>
    </source>
</reference>
<keyword evidence="1" id="KW-0812">Transmembrane</keyword>
<keyword evidence="1" id="KW-1133">Transmembrane helix</keyword>
<dbReference type="EMBL" id="JACHGW010000003">
    <property type="protein sequence ID" value="MBB6051568.1"/>
    <property type="molecule type" value="Genomic_DNA"/>
</dbReference>
<keyword evidence="1" id="KW-0472">Membrane</keyword>
<sequence length="125" mass="14025">MKQWSMEARIVTLFFLNVLVYAIFVARLWTTEFWVWSGEVNSYAIAKGINVLISLAFLGKPQAIYRFVIAYVGIAVLAASVGPLAYYHMGVLGLWRYLALELLFLGSVCYLGRSVFPAPTGRSLH</sequence>
<dbReference type="Proteomes" id="UP000520814">
    <property type="component" value="Unassembled WGS sequence"/>
</dbReference>
<evidence type="ECO:0000313" key="2">
    <source>
        <dbReference type="EMBL" id="MBB6051568.1"/>
    </source>
</evidence>
<feature type="transmembrane region" description="Helical" evidence="1">
    <location>
        <begin position="12"/>
        <end position="30"/>
    </location>
</feature>
<feature type="transmembrane region" description="Helical" evidence="1">
    <location>
        <begin position="68"/>
        <end position="88"/>
    </location>
</feature>